<organism evidence="2 3">
    <name type="scientific">Pelagicoccus albus</name>
    <dbReference type="NCBI Taxonomy" id="415222"/>
    <lineage>
        <taxon>Bacteria</taxon>
        <taxon>Pseudomonadati</taxon>
        <taxon>Verrucomicrobiota</taxon>
        <taxon>Opitutia</taxon>
        <taxon>Puniceicoccales</taxon>
        <taxon>Pelagicoccaceae</taxon>
        <taxon>Pelagicoccus</taxon>
    </lineage>
</organism>
<dbReference type="RefSeq" id="WP_185660538.1">
    <property type="nucleotide sequence ID" value="NZ_CAWPOO010000012.1"/>
</dbReference>
<gene>
    <name evidence="2" type="ORF">H5P27_11515</name>
</gene>
<sequence>MHSFRPLHKTILAALFCLVSSVKAVDPDSLPIGGINAHWADFSHISTSLPFTNALQTASEWYASDGQELTLDENNYPTSLAEEQMAFSLVFGENSHIPTGLDQSYTLVWEGSGVLQLSYIGGEYYYDRSSTKRQELTFPATAAQDSVTLAIRETDPEDPIRNVRLYLPGYDESSGTWTNHFVDYVREFGLLRFCWGVGVNVDSSREIVEWSDRRSPSEYTFGNDIALGETNGVAYEAMIELANQAEVDLWVCVPHLTSESYRTQMAQLFRDGLDEGNRLWVEYSNEIFNSWFPVHQDLYQESLTLNEPLPEEEQIDLFILHGRKAAELFTVFDSVFSASGQRDQLVTVFSGQNGFAYPLAAGAQEIERIGSMDLVDVFSIAPYFAIPEPDDHEDPLRPVLEGQDPTALDPRDRVWAQAFVALKQLVDFNFEQQYIAGLQNEENRQVAETYGKPIVAYEGGQHLHTFEDESGRLAYLGRWISPINQHEGVRHTYDYFLRSWDEWGGRTMVFYSAYFYPNEEEAFGLKTDWRQPSEEAPKYLAARDWLMRRKALNTGNDLESAEPSMQARLVDEKVHFQFSVPHATESPDVGGAFSSDLSQWDTPGFLFVDETNEVETLYHAEPVANSENAYFRVEVAPGSVE</sequence>
<keyword evidence="3" id="KW-1185">Reference proteome</keyword>
<keyword evidence="1" id="KW-0732">Signal</keyword>
<dbReference type="EMBL" id="JACHVC010000012">
    <property type="protein sequence ID" value="MBC2606671.1"/>
    <property type="molecule type" value="Genomic_DNA"/>
</dbReference>
<name>A0A7X1B6Q5_9BACT</name>
<proteinExistence type="predicted"/>
<dbReference type="SUPFAM" id="SSF51445">
    <property type="entry name" value="(Trans)glycosidases"/>
    <property type="match status" value="1"/>
</dbReference>
<protein>
    <submittedName>
        <fullName evidence="2">Uncharacterized protein</fullName>
    </submittedName>
</protein>
<feature type="chain" id="PRO_5031468725" evidence="1">
    <location>
        <begin position="25"/>
        <end position="641"/>
    </location>
</feature>
<evidence type="ECO:0000256" key="1">
    <source>
        <dbReference type="SAM" id="SignalP"/>
    </source>
</evidence>
<reference evidence="2 3" key="1">
    <citation type="submission" date="2020-07" db="EMBL/GenBank/DDBJ databases">
        <authorList>
            <person name="Feng X."/>
        </authorList>
    </citation>
    <scope>NUCLEOTIDE SEQUENCE [LARGE SCALE GENOMIC DNA]</scope>
    <source>
        <strain evidence="2 3">JCM23202</strain>
    </source>
</reference>
<feature type="signal peptide" evidence="1">
    <location>
        <begin position="1"/>
        <end position="24"/>
    </location>
</feature>
<accession>A0A7X1B6Q5</accession>
<dbReference type="Proteomes" id="UP000526501">
    <property type="component" value="Unassembled WGS sequence"/>
</dbReference>
<dbReference type="InterPro" id="IPR017853">
    <property type="entry name" value="GH"/>
</dbReference>
<comment type="caution">
    <text evidence="2">The sequence shown here is derived from an EMBL/GenBank/DDBJ whole genome shotgun (WGS) entry which is preliminary data.</text>
</comment>
<dbReference type="AlphaFoldDB" id="A0A7X1B6Q5"/>
<evidence type="ECO:0000313" key="2">
    <source>
        <dbReference type="EMBL" id="MBC2606671.1"/>
    </source>
</evidence>
<evidence type="ECO:0000313" key="3">
    <source>
        <dbReference type="Proteomes" id="UP000526501"/>
    </source>
</evidence>